<feature type="transmembrane region" description="Helical" evidence="2">
    <location>
        <begin position="400"/>
        <end position="421"/>
    </location>
</feature>
<protein>
    <submittedName>
        <fullName evidence="3">Predicted membrane protein</fullName>
    </submittedName>
</protein>
<feature type="transmembrane region" description="Helical" evidence="2">
    <location>
        <begin position="463"/>
        <end position="484"/>
    </location>
</feature>
<keyword evidence="2" id="KW-1133">Transmembrane helix</keyword>
<keyword evidence="2" id="KW-0812">Transmembrane</keyword>
<feature type="transmembrane region" description="Helical" evidence="2">
    <location>
        <begin position="35"/>
        <end position="56"/>
    </location>
</feature>
<dbReference type="RefSeq" id="WP_175547975.1">
    <property type="nucleotide sequence ID" value="NZ_FOZX01000002.1"/>
</dbReference>
<dbReference type="AlphaFoldDB" id="A0A1I6QK01"/>
<feature type="transmembrane region" description="Helical" evidence="2">
    <location>
        <begin position="355"/>
        <end position="388"/>
    </location>
</feature>
<feature type="transmembrane region" description="Helical" evidence="2">
    <location>
        <begin position="168"/>
        <end position="189"/>
    </location>
</feature>
<gene>
    <name evidence="3" type="ORF">SAMN05660874_01536</name>
</gene>
<evidence type="ECO:0000256" key="2">
    <source>
        <dbReference type="SAM" id="Phobius"/>
    </source>
</evidence>
<keyword evidence="2" id="KW-0472">Membrane</keyword>
<dbReference type="InterPro" id="IPR018674">
    <property type="entry name" value="DUF2142_membrane"/>
</dbReference>
<proteinExistence type="predicted"/>
<dbReference type="EMBL" id="FOZX01000002">
    <property type="protein sequence ID" value="SFS52813.1"/>
    <property type="molecule type" value="Genomic_DNA"/>
</dbReference>
<feature type="transmembrane region" description="Helical" evidence="2">
    <location>
        <begin position="288"/>
        <end position="309"/>
    </location>
</feature>
<evidence type="ECO:0000313" key="3">
    <source>
        <dbReference type="EMBL" id="SFS52813.1"/>
    </source>
</evidence>
<organism evidence="3 4">
    <name type="scientific">Saccharopolyspora flava</name>
    <dbReference type="NCBI Taxonomy" id="95161"/>
    <lineage>
        <taxon>Bacteria</taxon>
        <taxon>Bacillati</taxon>
        <taxon>Actinomycetota</taxon>
        <taxon>Actinomycetes</taxon>
        <taxon>Pseudonocardiales</taxon>
        <taxon>Pseudonocardiaceae</taxon>
        <taxon>Saccharopolyspora</taxon>
    </lineage>
</organism>
<feature type="transmembrane region" description="Helical" evidence="2">
    <location>
        <begin position="201"/>
        <end position="221"/>
    </location>
</feature>
<feature type="transmembrane region" description="Helical" evidence="2">
    <location>
        <begin position="253"/>
        <end position="276"/>
    </location>
</feature>
<keyword evidence="4" id="KW-1185">Reference proteome</keyword>
<reference evidence="4" key="1">
    <citation type="submission" date="2016-10" db="EMBL/GenBank/DDBJ databases">
        <authorList>
            <person name="Varghese N."/>
            <person name="Submissions S."/>
        </authorList>
    </citation>
    <scope>NUCLEOTIDE SEQUENCE [LARGE SCALE GENOMIC DNA]</scope>
    <source>
        <strain evidence="4">DSM 44771</strain>
    </source>
</reference>
<evidence type="ECO:0000256" key="1">
    <source>
        <dbReference type="SAM" id="MobiDB-lite"/>
    </source>
</evidence>
<feature type="transmembrane region" description="Helical" evidence="2">
    <location>
        <begin position="227"/>
        <end position="246"/>
    </location>
</feature>
<dbReference type="Proteomes" id="UP000198852">
    <property type="component" value="Unassembled WGS sequence"/>
</dbReference>
<dbReference type="Pfam" id="PF09913">
    <property type="entry name" value="DUF2142"/>
    <property type="match status" value="1"/>
</dbReference>
<evidence type="ECO:0000313" key="4">
    <source>
        <dbReference type="Proteomes" id="UP000198852"/>
    </source>
</evidence>
<name>A0A1I6QK01_9PSEU</name>
<feature type="region of interest" description="Disordered" evidence="1">
    <location>
        <begin position="1"/>
        <end position="25"/>
    </location>
</feature>
<accession>A0A1I6QK01</accession>
<feature type="transmembrane region" description="Helical" evidence="2">
    <location>
        <begin position="436"/>
        <end position="456"/>
    </location>
</feature>
<sequence>MTNTDTTAFEHVDDVAEPAAPPAPRRHRLKDPCGLVFVALSLLFGCAFSLITPPLWGFDETTHFSRAYAVDHGRFLPQVVPGNPGIYGGPIPETVAELSFFAADGFNNVPEFPEHAVTRPEGYAERLAQPLNAPLVDVGFVNTSSYSPVAYVPSALALRAVEIVDGSVGLALTLMRLADVLTFTGIVWLALRALRGLRFRWVVFVVALMPMTMFVAAMITADALTNALALLFGALFVKAVFLANRLSRWETALLLAAAVLLPLAKPTYVLMVLLLPFVPGPRMAVRRWAGIAATAVGITGFGIWTALSAKTSEGMKVMRPNEVVDPGLQIQYLLTHLSDVPGLLARTFVSQEQPIVAGFFGVFGSSFVLAPGTAGLATLAAGSLAFGITDRMRGTRAQWIIAAVIVLVGAAALFGTLYLEFSPVGRYQIEGMQGRYFLPLVVVAVAVLARVIPLRLDVPSARLLRGTEVAIVVLVFYALLSSAFKYEFVL</sequence>
<dbReference type="STRING" id="95161.SAMN05660874_01536"/>